<name>A0A6I3X9M3_9BURK</name>
<organism evidence="3 4">
    <name type="scientific">Pseudoduganella dura</name>
    <dbReference type="NCBI Taxonomy" id="321982"/>
    <lineage>
        <taxon>Bacteria</taxon>
        <taxon>Pseudomonadati</taxon>
        <taxon>Pseudomonadota</taxon>
        <taxon>Betaproteobacteria</taxon>
        <taxon>Burkholderiales</taxon>
        <taxon>Oxalobacteraceae</taxon>
        <taxon>Telluria group</taxon>
        <taxon>Pseudoduganella</taxon>
    </lineage>
</organism>
<dbReference type="Proteomes" id="UP000431684">
    <property type="component" value="Unassembled WGS sequence"/>
</dbReference>
<sequence>MSRKFLHFVLLAAFVAVSSLALAADPPTLVGRISAAEGQVTVQTDDGDETGSLLNWPVKGGDRITTARGARTEFRVGPVAVRLDGDSALDIEELDEDVMRLRLEHGAASVRVRDPQALSGFELATPHGRVLLTEPGTVRVDTGREPDTTTVAVLMGIARLEAAGTALTLRTGKRAEIRGDDVRTGQALQDSFDSWAFARDRRDDAAIATRYIPNYVTGYEELDQYGSWTVNDEYGPLWAPRSVSSGWSPYSDGRWAWVAPWGWTWVDNAPWGYAPFHYGRWVMVDRRWCWAPGRIVGRPVWAPALVGWVGGAGWSVAFNDRRHRPGLGWYPLTPRDRYVPHYQVSPDHERRLGWQYRGGNERWKSVQVRREGVTIVPRDQFEGRRSVRVNNLPRASVAANPGSLPSAAPVVPGFARAPDRNRDGIADRLQTDRNRDGIADRAQINRPQAGGLPMNQPQVNRLQTDRDNDGTPDRLQGGRDRESIADRPQTDRNRDGMPDRLQGDRSRDSIANPAASRVIQTDRNADGTPDRNRDGVADRFQADRNIDSVAERMQRERNEAPLRGPGVIVNERPRVERQIERPRVERQIERPASQPVFNAPAPAPMAAQPAPAPQPAPQPVLRPQVQPSREIVGNERMERQREMMQERAEARQEMEIRRQAIAQQRMSAPQQAPAPAPQPRPEPVAQPRPAPMAQPAPAAQPAAQPAVQPRGGRPDRPDRDGGRER</sequence>
<protein>
    <recommendedName>
        <fullName evidence="5">FecR protein domain-containing protein</fullName>
    </recommendedName>
</protein>
<evidence type="ECO:0000313" key="3">
    <source>
        <dbReference type="EMBL" id="MUI13559.1"/>
    </source>
</evidence>
<proteinExistence type="predicted"/>
<evidence type="ECO:0008006" key="5">
    <source>
        <dbReference type="Google" id="ProtNLM"/>
    </source>
</evidence>
<feature type="compositionally biased region" description="Basic and acidic residues" evidence="1">
    <location>
        <begin position="712"/>
        <end position="725"/>
    </location>
</feature>
<feature type="region of interest" description="Disordered" evidence="1">
    <location>
        <begin position="396"/>
        <end position="546"/>
    </location>
</feature>
<dbReference type="RefSeq" id="WP_155709332.1">
    <property type="nucleotide sequence ID" value="NZ_BMWU01000001.1"/>
</dbReference>
<keyword evidence="2" id="KW-0732">Signal</keyword>
<feature type="compositionally biased region" description="Basic and acidic residues" evidence="1">
    <location>
        <begin position="523"/>
        <end position="546"/>
    </location>
</feature>
<comment type="caution">
    <text evidence="3">The sequence shown here is derived from an EMBL/GenBank/DDBJ whole genome shotgun (WGS) entry which is preliminary data.</text>
</comment>
<evidence type="ECO:0000256" key="2">
    <source>
        <dbReference type="SAM" id="SignalP"/>
    </source>
</evidence>
<reference evidence="3 4" key="1">
    <citation type="submission" date="2019-11" db="EMBL/GenBank/DDBJ databases">
        <title>Draft Genome Sequences of Six Type Strains of the Genus Massilia.</title>
        <authorList>
            <person name="Miess H."/>
            <person name="Frediansyah A."/>
            <person name="Goeker M."/>
            <person name="Gross H."/>
        </authorList>
    </citation>
    <scope>NUCLEOTIDE SEQUENCE [LARGE SCALE GENOMIC DNA]</scope>
    <source>
        <strain evidence="3 4">DSM 17513</strain>
    </source>
</reference>
<gene>
    <name evidence="3" type="ORF">GJV26_13960</name>
</gene>
<feature type="compositionally biased region" description="Low complexity" evidence="1">
    <location>
        <begin position="659"/>
        <end position="671"/>
    </location>
</feature>
<feature type="compositionally biased region" description="Low complexity" evidence="1">
    <location>
        <begin position="695"/>
        <end position="711"/>
    </location>
</feature>
<feature type="compositionally biased region" description="Basic and acidic residues" evidence="1">
    <location>
        <begin position="417"/>
        <end position="439"/>
    </location>
</feature>
<dbReference type="Pfam" id="PF20245">
    <property type="entry name" value="DUF6600"/>
    <property type="match status" value="1"/>
</dbReference>
<dbReference type="PANTHER" id="PTHR38731">
    <property type="entry name" value="LIPL45-RELATED LIPOPROTEIN-RELATED"/>
    <property type="match status" value="1"/>
</dbReference>
<feature type="compositionally biased region" description="Pro residues" evidence="1">
    <location>
        <begin position="610"/>
        <end position="620"/>
    </location>
</feature>
<feature type="chain" id="PRO_5026263965" description="FecR protein domain-containing protein" evidence="2">
    <location>
        <begin position="24"/>
        <end position="725"/>
    </location>
</feature>
<dbReference type="InterPro" id="IPR046535">
    <property type="entry name" value="DUF6600"/>
</dbReference>
<dbReference type="OrthoDB" id="5485224at2"/>
<dbReference type="EMBL" id="WNWM01000002">
    <property type="protein sequence ID" value="MUI13559.1"/>
    <property type="molecule type" value="Genomic_DNA"/>
</dbReference>
<feature type="compositionally biased region" description="Basic and acidic residues" evidence="1">
    <location>
        <begin position="463"/>
        <end position="508"/>
    </location>
</feature>
<feature type="compositionally biased region" description="Pro residues" evidence="1">
    <location>
        <begin position="672"/>
        <end position="694"/>
    </location>
</feature>
<evidence type="ECO:0000256" key="1">
    <source>
        <dbReference type="SAM" id="MobiDB-lite"/>
    </source>
</evidence>
<feature type="signal peptide" evidence="2">
    <location>
        <begin position="1"/>
        <end position="23"/>
    </location>
</feature>
<dbReference type="PANTHER" id="PTHR38731:SF3">
    <property type="entry name" value="BLL6125 PROTEIN"/>
    <property type="match status" value="1"/>
</dbReference>
<dbReference type="AlphaFoldDB" id="A0A6I3X9M3"/>
<feature type="region of interest" description="Disordered" evidence="1">
    <location>
        <begin position="586"/>
        <end position="725"/>
    </location>
</feature>
<evidence type="ECO:0000313" key="4">
    <source>
        <dbReference type="Proteomes" id="UP000431684"/>
    </source>
</evidence>
<feature type="compositionally biased region" description="Basic and acidic residues" evidence="1">
    <location>
        <begin position="632"/>
        <end position="658"/>
    </location>
</feature>
<accession>A0A6I3X9M3</accession>
<keyword evidence="4" id="KW-1185">Reference proteome</keyword>